<dbReference type="EnsemblMetazoa" id="AATE011320-RA">
    <property type="protein sequence ID" value="AATE011320-PA.1"/>
    <property type="gene ID" value="AATE011320"/>
</dbReference>
<dbReference type="AlphaFoldDB" id="A0A182J4R1"/>
<accession>A0A182J4R1</accession>
<reference evidence="1" key="1">
    <citation type="submission" date="2022-08" db="UniProtKB">
        <authorList>
            <consortium name="EnsemblMetazoa"/>
        </authorList>
    </citation>
    <scope>IDENTIFICATION</scope>
    <source>
        <strain evidence="1">EBRO</strain>
    </source>
</reference>
<evidence type="ECO:0008006" key="2">
    <source>
        <dbReference type="Google" id="ProtNLM"/>
    </source>
</evidence>
<name>A0A182J4R1_ANOAO</name>
<dbReference type="PANTHER" id="PTHR20898:SF0">
    <property type="entry name" value="DAEDALUS ON 3-RELATED"/>
    <property type="match status" value="1"/>
</dbReference>
<dbReference type="Pfam" id="PF06477">
    <property type="entry name" value="DUF1091"/>
    <property type="match status" value="1"/>
</dbReference>
<dbReference type="InterPro" id="IPR010512">
    <property type="entry name" value="DUF1091"/>
</dbReference>
<proteinExistence type="predicted"/>
<protein>
    <recommendedName>
        <fullName evidence="2">MD-2-related lipid-recognition domain-containing protein</fullName>
    </recommendedName>
</protein>
<dbReference type="VEuPathDB" id="VectorBase:AATE011320"/>
<sequence>MIKRVFVDIIIYSQYLHTRSYLFGTTFECCDFRADSASRTNSVHRLTYGVAERNGRGRLSVHMIRNLVALLVIVITLGVMEGLARTPKPFWMKRFECTGQPYKYTTVFSCHVENQRDKPQRLQISVNITELLTKLFISIELYAKHRQSQTLMYGTTFEYCEFMKNKESQSNPVAAIMYNYAKHNYPHILIPCPITGMFNISNQLDRNMIPPFVTPGSYIATHRFYTKRNETVLDYIADFSIAAPSIFNKTMTMFNFK</sequence>
<evidence type="ECO:0000313" key="1">
    <source>
        <dbReference type="EnsemblMetazoa" id="AATE011320-PA.1"/>
    </source>
</evidence>
<organism evidence="1">
    <name type="scientific">Anopheles atroparvus</name>
    <name type="common">European mosquito</name>
    <dbReference type="NCBI Taxonomy" id="41427"/>
    <lineage>
        <taxon>Eukaryota</taxon>
        <taxon>Metazoa</taxon>
        <taxon>Ecdysozoa</taxon>
        <taxon>Arthropoda</taxon>
        <taxon>Hexapoda</taxon>
        <taxon>Insecta</taxon>
        <taxon>Pterygota</taxon>
        <taxon>Neoptera</taxon>
        <taxon>Endopterygota</taxon>
        <taxon>Diptera</taxon>
        <taxon>Nematocera</taxon>
        <taxon>Culicoidea</taxon>
        <taxon>Culicidae</taxon>
        <taxon>Anophelinae</taxon>
        <taxon>Anopheles</taxon>
    </lineage>
</organism>
<dbReference type="PANTHER" id="PTHR20898">
    <property type="entry name" value="DAEDALUS ON 3-RELATED-RELATED"/>
    <property type="match status" value="1"/>
</dbReference>